<evidence type="ECO:0000256" key="1">
    <source>
        <dbReference type="SAM" id="Phobius"/>
    </source>
</evidence>
<name>A0A2M6UU82_9HYPH</name>
<feature type="transmembrane region" description="Helical" evidence="1">
    <location>
        <begin position="20"/>
        <end position="39"/>
    </location>
</feature>
<keyword evidence="1" id="KW-1133">Transmembrane helix</keyword>
<organism evidence="2 3">
    <name type="scientific">Bartonella tribocorum</name>
    <dbReference type="NCBI Taxonomy" id="85701"/>
    <lineage>
        <taxon>Bacteria</taxon>
        <taxon>Pseudomonadati</taxon>
        <taxon>Pseudomonadota</taxon>
        <taxon>Alphaproteobacteria</taxon>
        <taxon>Hyphomicrobiales</taxon>
        <taxon>Bartonellaceae</taxon>
        <taxon>Bartonella</taxon>
    </lineage>
</organism>
<keyword evidence="1" id="KW-0812">Transmembrane</keyword>
<sequence length="90" mass="10357">MSSQEVLSWQNLRLLHSLRVLLLVFLFLHLCVDFFYIWLHSILHEISGRGFFLMVEIKAKPIGDISNPIGFMQIAMTIYINSCLTGCGKK</sequence>
<accession>A0A2M6UU82</accession>
<dbReference type="EMBL" id="NJPP01000017">
    <property type="protein sequence ID" value="PIT69733.1"/>
    <property type="molecule type" value="Genomic_DNA"/>
</dbReference>
<reference evidence="2 3" key="1">
    <citation type="submission" date="2017-06" db="EMBL/GenBank/DDBJ databases">
        <title>Draft genome of Bartonella tribocorum C635.</title>
        <authorList>
            <person name="Hadjadj L."/>
            <person name="Jiyipong T."/>
            <person name="Diene S.M."/>
            <person name="Morand S."/>
            <person name="Rolain J.-M."/>
        </authorList>
    </citation>
    <scope>NUCLEOTIDE SEQUENCE [LARGE SCALE GENOMIC DNA]</scope>
    <source>
        <strain evidence="2 3">C635</strain>
    </source>
</reference>
<dbReference type="Proteomes" id="UP000230791">
    <property type="component" value="Unassembled WGS sequence"/>
</dbReference>
<gene>
    <name evidence="2" type="ORF">CEV08_05500</name>
</gene>
<keyword evidence="1" id="KW-0472">Membrane</keyword>
<proteinExistence type="predicted"/>
<dbReference type="AlphaFoldDB" id="A0A2M6UU82"/>
<comment type="caution">
    <text evidence="2">The sequence shown here is derived from an EMBL/GenBank/DDBJ whole genome shotgun (WGS) entry which is preliminary data.</text>
</comment>
<protein>
    <submittedName>
        <fullName evidence="2">Uncharacterized protein</fullName>
    </submittedName>
</protein>
<evidence type="ECO:0000313" key="3">
    <source>
        <dbReference type="Proteomes" id="UP000230791"/>
    </source>
</evidence>
<evidence type="ECO:0000313" key="2">
    <source>
        <dbReference type="EMBL" id="PIT69733.1"/>
    </source>
</evidence>